<evidence type="ECO:0000313" key="3">
    <source>
        <dbReference type="Proteomes" id="UP000436088"/>
    </source>
</evidence>
<dbReference type="GO" id="GO:0005829">
    <property type="term" value="C:cytosol"/>
    <property type="evidence" value="ECO:0007669"/>
    <property type="project" value="TreeGrafter"/>
</dbReference>
<dbReference type="SUPFAM" id="SSF54236">
    <property type="entry name" value="Ubiquitin-like"/>
    <property type="match status" value="3"/>
</dbReference>
<proteinExistence type="predicted"/>
<dbReference type="PROSITE" id="PS50053">
    <property type="entry name" value="UBIQUITIN_2"/>
    <property type="match status" value="3"/>
</dbReference>
<dbReference type="AlphaFoldDB" id="A0A6A2X3A2"/>
<reference evidence="2" key="1">
    <citation type="submission" date="2019-09" db="EMBL/GenBank/DDBJ databases">
        <title>Draft genome information of white flower Hibiscus syriacus.</title>
        <authorList>
            <person name="Kim Y.-M."/>
        </authorList>
    </citation>
    <scope>NUCLEOTIDE SEQUENCE [LARGE SCALE GENOMIC DNA]</scope>
    <source>
        <strain evidence="2">YM2019G1</strain>
    </source>
</reference>
<dbReference type="InterPro" id="IPR029071">
    <property type="entry name" value="Ubiquitin-like_domsf"/>
</dbReference>
<feature type="domain" description="Ubiquitin-like" evidence="1">
    <location>
        <begin position="85"/>
        <end position="160"/>
    </location>
</feature>
<dbReference type="PANTHER" id="PTHR10621">
    <property type="entry name" value="UV EXCISION REPAIR PROTEIN RAD23"/>
    <property type="match status" value="1"/>
</dbReference>
<evidence type="ECO:0000259" key="1">
    <source>
        <dbReference type="PROSITE" id="PS50053"/>
    </source>
</evidence>
<name>A0A6A2X3A2_HIBSY</name>
<comment type="caution">
    <text evidence="2">The sequence shown here is derived from an EMBL/GenBank/DDBJ whole genome shotgun (WGS) entry which is preliminary data.</text>
</comment>
<sequence>MRVTIVAWGREFAMEIGFQEPVLTIKRKLEQFLRIPVGSQTLSVSGWELVDGLDMEDYPIVTHGTKINLTAMKPLSPPFNHCSKLQIIVKFLAKQIAIEVDTTETVRSLKEKIHIIDGTPIKRMLLFFSGKEMTYDFRNLSEYGVSESSEIIVFLKTMNRLREDPPSKKLNVVVQMSSSLLNAAAITLEMKDCDTVNELRELLLSRKILPQDDYLFIHKQRIMRENCSLRWHGVENGDCLYAFRGTSGNDSECEHDKLYRSFKFKDTVGFINYHGGVVATVPIEQSSVPRRGKLHISTVADFKVERLIMNATFWADVLSGSVNFSSVATMHGKVTMFNLLKIDASVPSRCDISIFIPTRSVQSIFKMKIKV</sequence>
<dbReference type="SMART" id="SM00213">
    <property type="entry name" value="UBQ"/>
    <property type="match status" value="2"/>
</dbReference>
<feature type="domain" description="Ubiquitin-like" evidence="1">
    <location>
        <begin position="170"/>
        <end position="249"/>
    </location>
</feature>
<organism evidence="2 3">
    <name type="scientific">Hibiscus syriacus</name>
    <name type="common">Rose of Sharon</name>
    <dbReference type="NCBI Taxonomy" id="106335"/>
    <lineage>
        <taxon>Eukaryota</taxon>
        <taxon>Viridiplantae</taxon>
        <taxon>Streptophyta</taxon>
        <taxon>Embryophyta</taxon>
        <taxon>Tracheophyta</taxon>
        <taxon>Spermatophyta</taxon>
        <taxon>Magnoliopsida</taxon>
        <taxon>eudicotyledons</taxon>
        <taxon>Gunneridae</taxon>
        <taxon>Pentapetalae</taxon>
        <taxon>rosids</taxon>
        <taxon>malvids</taxon>
        <taxon>Malvales</taxon>
        <taxon>Malvaceae</taxon>
        <taxon>Malvoideae</taxon>
        <taxon>Hibiscus</taxon>
    </lineage>
</organism>
<feature type="domain" description="Ubiquitin-like" evidence="1">
    <location>
        <begin position="1"/>
        <end position="60"/>
    </location>
</feature>
<dbReference type="CDD" id="cd17039">
    <property type="entry name" value="Ubl_ubiquitin_like"/>
    <property type="match status" value="2"/>
</dbReference>
<evidence type="ECO:0000313" key="2">
    <source>
        <dbReference type="EMBL" id="KAE8661475.1"/>
    </source>
</evidence>
<dbReference type="GO" id="GO:0070628">
    <property type="term" value="F:proteasome binding"/>
    <property type="evidence" value="ECO:0007669"/>
    <property type="project" value="TreeGrafter"/>
</dbReference>
<dbReference type="GO" id="GO:0043161">
    <property type="term" value="P:proteasome-mediated ubiquitin-dependent protein catabolic process"/>
    <property type="evidence" value="ECO:0007669"/>
    <property type="project" value="TreeGrafter"/>
</dbReference>
<dbReference type="Gene3D" id="3.10.20.90">
    <property type="entry name" value="Phosphatidylinositol 3-kinase Catalytic Subunit, Chain A, domain 1"/>
    <property type="match status" value="3"/>
</dbReference>
<dbReference type="Proteomes" id="UP000436088">
    <property type="component" value="Unassembled WGS sequence"/>
</dbReference>
<dbReference type="Pfam" id="PF00240">
    <property type="entry name" value="ubiquitin"/>
    <property type="match status" value="2"/>
</dbReference>
<dbReference type="PANTHER" id="PTHR10621:SF0">
    <property type="entry name" value="UV EXCISION REPAIR PROTEIN RAD23"/>
    <property type="match status" value="1"/>
</dbReference>
<dbReference type="GO" id="GO:0043130">
    <property type="term" value="F:ubiquitin binding"/>
    <property type="evidence" value="ECO:0007669"/>
    <property type="project" value="TreeGrafter"/>
</dbReference>
<dbReference type="EMBL" id="VEPZ02001720">
    <property type="protein sequence ID" value="KAE8661475.1"/>
    <property type="molecule type" value="Genomic_DNA"/>
</dbReference>
<keyword evidence="3" id="KW-1185">Reference proteome</keyword>
<dbReference type="GO" id="GO:0005654">
    <property type="term" value="C:nucleoplasm"/>
    <property type="evidence" value="ECO:0007669"/>
    <property type="project" value="TreeGrafter"/>
</dbReference>
<dbReference type="GO" id="GO:0031593">
    <property type="term" value="F:polyubiquitin modification-dependent protein binding"/>
    <property type="evidence" value="ECO:0007669"/>
    <property type="project" value="TreeGrafter"/>
</dbReference>
<protein>
    <submittedName>
        <fullName evidence="2">SYP131 protein</fullName>
    </submittedName>
</protein>
<accession>A0A6A2X3A2</accession>
<gene>
    <name evidence="2" type="ORF">F3Y22_tig00113725pilonHSYRG00480</name>
</gene>
<dbReference type="InterPro" id="IPR000626">
    <property type="entry name" value="Ubiquitin-like_dom"/>
</dbReference>